<evidence type="ECO:0000313" key="2">
    <source>
        <dbReference type="Proteomes" id="UP000283090"/>
    </source>
</evidence>
<dbReference type="GeneID" id="93587399"/>
<dbReference type="EMBL" id="SAEB01000006">
    <property type="protein sequence ID" value="RVD86832.1"/>
    <property type="molecule type" value="Genomic_DNA"/>
</dbReference>
<comment type="caution">
    <text evidence="1">The sequence shown here is derived from an EMBL/GenBank/DDBJ whole genome shotgun (WGS) entry which is preliminary data.</text>
</comment>
<dbReference type="OrthoDB" id="3540210at2759"/>
<name>A0A437A6Q3_ARTFL</name>
<dbReference type="AlphaFoldDB" id="A0A437A6Q3"/>
<evidence type="ECO:0000313" key="1">
    <source>
        <dbReference type="EMBL" id="RVD86832.1"/>
    </source>
</evidence>
<keyword evidence="2" id="KW-1185">Reference proteome</keyword>
<proteinExistence type="predicted"/>
<dbReference type="Proteomes" id="UP000283090">
    <property type="component" value="Unassembled WGS sequence"/>
</dbReference>
<dbReference type="VEuPathDB" id="FungiDB:DFL_005088"/>
<gene>
    <name evidence="1" type="ORF">DFL_005088</name>
</gene>
<accession>A0A437A6Q3</accession>
<dbReference type="RefSeq" id="XP_067492376.1">
    <property type="nucleotide sequence ID" value="XM_067634293.1"/>
</dbReference>
<sequence length="196" mass="23206">MAMNYMLVCTPVNLEHLITERNSQPILATHDFFSELSRHQITKSTIEGCIEKHLRRHGPEEDLWQYLLTSQRMAELLSVYEYTVLNTFITDYLKNFTLRGMATRKSYPTKKALWADEVLSWYLRSWWYAMVRFRNVVTTTDVEDYLNKTTWLHGEEKFDNIPRTLADKWGWCDIILLEDGDFTNVNFVRFTVAMGA</sequence>
<organism evidence="1 2">
    <name type="scientific">Arthrobotrys flagrans</name>
    <name type="common">Nematode-trapping fungus</name>
    <name type="synonym">Trichothecium flagrans</name>
    <dbReference type="NCBI Taxonomy" id="97331"/>
    <lineage>
        <taxon>Eukaryota</taxon>
        <taxon>Fungi</taxon>
        <taxon>Dikarya</taxon>
        <taxon>Ascomycota</taxon>
        <taxon>Pezizomycotina</taxon>
        <taxon>Orbiliomycetes</taxon>
        <taxon>Orbiliales</taxon>
        <taxon>Orbiliaceae</taxon>
        <taxon>Arthrobotrys</taxon>
    </lineage>
</organism>
<protein>
    <submittedName>
        <fullName evidence="1">Uncharacterized protein</fullName>
    </submittedName>
</protein>
<reference evidence="1 2" key="1">
    <citation type="submission" date="2019-01" db="EMBL/GenBank/DDBJ databases">
        <title>Intercellular communication is required for trap formation in the nematode-trapping fungus Duddingtonia flagrans.</title>
        <authorList>
            <person name="Youssar L."/>
            <person name="Wernet V."/>
            <person name="Hensel N."/>
            <person name="Hildebrandt H.-G."/>
            <person name="Fischer R."/>
        </authorList>
    </citation>
    <scope>NUCLEOTIDE SEQUENCE [LARGE SCALE GENOMIC DNA]</scope>
    <source>
        <strain evidence="1 2">CBS H-5679</strain>
    </source>
</reference>